<dbReference type="AlphaFoldDB" id="N0BKK0"/>
<gene>
    <name evidence="4" type="ORF">Asulf_00713</name>
</gene>
<evidence type="ECO:0000256" key="2">
    <source>
        <dbReference type="ARBA" id="ARBA00023210"/>
    </source>
</evidence>
<keyword evidence="1" id="KW-0132">Cell division</keyword>
<accession>N0BKK0</accession>
<evidence type="ECO:0000256" key="3">
    <source>
        <dbReference type="ARBA" id="ARBA00023306"/>
    </source>
</evidence>
<evidence type="ECO:0000256" key="1">
    <source>
        <dbReference type="ARBA" id="ARBA00022618"/>
    </source>
</evidence>
<dbReference type="InterPro" id="IPR036751">
    <property type="entry name" value="SpoVG_sf"/>
</dbReference>
<dbReference type="PANTHER" id="PTHR38429:SF1">
    <property type="entry name" value="SEPTATION PROTEIN SPOVG-RELATED"/>
    <property type="match status" value="1"/>
</dbReference>
<dbReference type="KEGG" id="ast:Asulf_00713"/>
<keyword evidence="2" id="KW-0717">Septation</keyword>
<dbReference type="Proteomes" id="UP000013307">
    <property type="component" value="Chromosome"/>
</dbReference>
<dbReference type="eggNOG" id="arCOG10230">
    <property type="taxonomic scope" value="Archaea"/>
</dbReference>
<evidence type="ECO:0000313" key="5">
    <source>
        <dbReference type="Proteomes" id="UP000013307"/>
    </source>
</evidence>
<dbReference type="OrthoDB" id="49467at2157"/>
<dbReference type="HOGENOM" id="CLU_103669_2_0_2"/>
<keyword evidence="5" id="KW-1185">Reference proteome</keyword>
<keyword evidence="3" id="KW-0131">Cell cycle</keyword>
<dbReference type="Pfam" id="PF04026">
    <property type="entry name" value="SpoVG"/>
    <property type="match status" value="1"/>
</dbReference>
<name>N0BKK0_9EURY</name>
<dbReference type="Gene3D" id="3.30.1120.40">
    <property type="entry name" value="Stage V sporulation protein G"/>
    <property type="match status" value="1"/>
</dbReference>
<dbReference type="SUPFAM" id="SSF160537">
    <property type="entry name" value="SpoVG-like"/>
    <property type="match status" value="1"/>
</dbReference>
<dbReference type="EMBL" id="CP005290">
    <property type="protein sequence ID" value="AGK60730.1"/>
    <property type="molecule type" value="Genomic_DNA"/>
</dbReference>
<protein>
    <submittedName>
        <fullName evidence="4">Uncharacterized protein, involved in the regulation of septum location</fullName>
    </submittedName>
</protein>
<reference evidence="4 5" key="1">
    <citation type="journal article" date="2013" name="Genome Announc.">
        <title>Complete Genome Sequence of the Thermophilic and Facultatively Chemolithoautotrophic Sulfate Reducer Archaeoglobus sulfaticallidus Strain PM70-1T.</title>
        <authorList>
            <person name="Stokke R."/>
            <person name="Hocking W.P."/>
            <person name="Steinsbu B.O."/>
            <person name="Steen I.H."/>
        </authorList>
    </citation>
    <scope>NUCLEOTIDE SEQUENCE [LARGE SCALE GENOMIC DNA]</scope>
    <source>
        <strain evidence="4">PM70-1</strain>
    </source>
</reference>
<evidence type="ECO:0000313" key="4">
    <source>
        <dbReference type="EMBL" id="AGK60730.1"/>
    </source>
</evidence>
<dbReference type="GO" id="GO:0051301">
    <property type="term" value="P:cell division"/>
    <property type="evidence" value="ECO:0007669"/>
    <property type="project" value="UniProtKB-KW"/>
</dbReference>
<organism evidence="4 5">
    <name type="scientific">Archaeoglobus sulfaticallidus PM70-1</name>
    <dbReference type="NCBI Taxonomy" id="387631"/>
    <lineage>
        <taxon>Archaea</taxon>
        <taxon>Methanobacteriati</taxon>
        <taxon>Methanobacteriota</taxon>
        <taxon>Archaeoglobi</taxon>
        <taxon>Archaeoglobales</taxon>
        <taxon>Archaeoglobaceae</taxon>
        <taxon>Archaeoglobus</taxon>
    </lineage>
</organism>
<dbReference type="PANTHER" id="PTHR38429">
    <property type="entry name" value="SEPTATION PROTEIN SPOVG-RELATED"/>
    <property type="match status" value="1"/>
</dbReference>
<dbReference type="GO" id="GO:0030435">
    <property type="term" value="P:sporulation resulting in formation of a cellular spore"/>
    <property type="evidence" value="ECO:0007669"/>
    <property type="project" value="InterPro"/>
</dbReference>
<proteinExistence type="predicted"/>
<dbReference type="RefSeq" id="WP_015590329.1">
    <property type="nucleotide sequence ID" value="NC_021169.1"/>
</dbReference>
<dbReference type="GeneID" id="15392356"/>
<dbReference type="InterPro" id="IPR007170">
    <property type="entry name" value="SpoVG"/>
</dbReference>
<sequence>MVEITEVRIYKPKQEGTVKAYATVSLDNEFVVKGLKILEGENGLWVGMPSRRTKEGTFQDIFHPANKDAREKIVNAVLEAYREQL</sequence>